<dbReference type="Pfam" id="PF25800">
    <property type="entry name" value="FimV_N"/>
    <property type="match status" value="1"/>
</dbReference>
<evidence type="ECO:0000256" key="2">
    <source>
        <dbReference type="SAM" id="MobiDB-lite"/>
    </source>
</evidence>
<evidence type="ECO:0000313" key="5">
    <source>
        <dbReference type="Proteomes" id="UP000542720"/>
    </source>
</evidence>
<comment type="caution">
    <text evidence="4">The sequence shown here is derived from an EMBL/GenBank/DDBJ whole genome shotgun (WGS) entry which is preliminary data.</text>
</comment>
<reference evidence="4 5" key="1">
    <citation type="submission" date="2020-08" db="EMBL/GenBank/DDBJ databases">
        <authorList>
            <person name="Kim C.M."/>
        </authorList>
    </citation>
    <scope>NUCLEOTIDE SEQUENCE [LARGE SCALE GENOMIC DNA]</scope>
    <source>
        <strain evidence="4 5">UL070</strain>
    </source>
</reference>
<dbReference type="EMBL" id="JACJUD010000002">
    <property type="protein sequence ID" value="MBB2494951.1"/>
    <property type="molecule type" value="Genomic_DNA"/>
</dbReference>
<organism evidence="4 5">
    <name type="scientific">Aquipseudomonas ullengensis</name>
    <dbReference type="NCBI Taxonomy" id="2759166"/>
    <lineage>
        <taxon>Bacteria</taxon>
        <taxon>Pseudomonadati</taxon>
        <taxon>Pseudomonadota</taxon>
        <taxon>Gammaproteobacteria</taxon>
        <taxon>Pseudomonadales</taxon>
        <taxon>Pseudomonadaceae</taxon>
        <taxon>Aquipseudomonas</taxon>
    </lineage>
</organism>
<dbReference type="InterPro" id="IPR036779">
    <property type="entry name" value="LysM_dom_sf"/>
</dbReference>
<name>A0A7W4LKT1_9GAMM</name>
<dbReference type="InterPro" id="IPR057840">
    <property type="entry name" value="FimV_N"/>
</dbReference>
<dbReference type="NCBIfam" id="TIGR03504">
    <property type="entry name" value="FimV_Cterm"/>
    <property type="match status" value="1"/>
</dbReference>
<keyword evidence="5" id="KW-1185">Reference proteome</keyword>
<dbReference type="Gene3D" id="1.20.58.2200">
    <property type="match status" value="1"/>
</dbReference>
<dbReference type="Proteomes" id="UP000542720">
    <property type="component" value="Unassembled WGS sequence"/>
</dbReference>
<dbReference type="InterPro" id="IPR020011">
    <property type="entry name" value="FimV_C"/>
</dbReference>
<evidence type="ECO:0000256" key="1">
    <source>
        <dbReference type="SAM" id="Coils"/>
    </source>
</evidence>
<gene>
    <name evidence="4" type="ORF">H3H51_07940</name>
</gene>
<proteinExistence type="predicted"/>
<evidence type="ECO:0000259" key="3">
    <source>
        <dbReference type="PROSITE" id="PS51782"/>
    </source>
</evidence>
<sequence length="667" mass="72154">MVPALGLGEINLHSALNQPLDADIELIQAGDFTADEIKVRLASAEDFNRSGVDRFIFLNDLRFTPVLRGGRQIIRVVSSKPVREPYLNFIVELARPGGNLLREYTLLIDPPSSSAYRPVAAPLNSTAAAREVTAPRVARQAPPARPVPAAIRGQHYSVQSGDSLWSIAGRLPGNSSREALMADIHALNPQAFIAGDRNRLRAQAQLLLPDYLQSSQVEPPVPVIQSAVPAPAVQPEVVEPAILATQREVDAELASSVAQNQELKQAIDQLQLQLQQLQQQMADKDRQLAEIQSDLAQRAQAEPEAPAAPVAVEPPAQLVPAAPLAEPSTPWASWLGAGALCLVLVGGVWLLARRRSPQQEPEPRRQAQPKPNIQPAAMPPVRVAQPAQPRVIAPAAVPVQRVPVATDALEGANIYIAYGRFSEAALALRTAIEKEPQRLDLRLRLLEVLGELGDANGFASQERTLHELNASTTQVDQIRARYPNLQATPVANLDDVVLQLDEPAPVASALQDDFQLNLDDLSLDTDWGLNSPFKPDAPTRSKAVEPELDASFRSNLRELPEVFELTADKDLLSPFGEPSAASAQDEVLDEEFLDAFAAESVAQAPMVADSNLEHLAGNREHLARLNMALAYIEQGDIGSACDILNEVISNGGAQEQQRARELLAKIA</sequence>
<feature type="region of interest" description="Disordered" evidence="2">
    <location>
        <begin position="355"/>
        <end position="377"/>
    </location>
</feature>
<dbReference type="InterPro" id="IPR038440">
    <property type="entry name" value="FimV_C_sf"/>
</dbReference>
<dbReference type="CDD" id="cd00118">
    <property type="entry name" value="LysM"/>
    <property type="match status" value="1"/>
</dbReference>
<feature type="domain" description="LysM" evidence="3">
    <location>
        <begin position="154"/>
        <end position="200"/>
    </location>
</feature>
<evidence type="ECO:0000313" key="4">
    <source>
        <dbReference type="EMBL" id="MBB2494951.1"/>
    </source>
</evidence>
<dbReference type="PROSITE" id="PS51782">
    <property type="entry name" value="LYSM"/>
    <property type="match status" value="1"/>
</dbReference>
<accession>A0A7W4LKT1</accession>
<dbReference type="InterPro" id="IPR018392">
    <property type="entry name" value="LysM"/>
</dbReference>
<feature type="coiled-coil region" evidence="1">
    <location>
        <begin position="253"/>
        <end position="294"/>
    </location>
</feature>
<dbReference type="SUPFAM" id="SSF48452">
    <property type="entry name" value="TPR-like"/>
    <property type="match status" value="1"/>
</dbReference>
<dbReference type="AlphaFoldDB" id="A0A7W4LKT1"/>
<protein>
    <submittedName>
        <fullName evidence="4">Peptidoglycan-binding protein LysM</fullName>
    </submittedName>
</protein>
<keyword evidence="1" id="KW-0175">Coiled coil</keyword>
<dbReference type="Gene3D" id="3.10.350.10">
    <property type="entry name" value="LysM domain"/>
    <property type="match status" value="1"/>
</dbReference>
<dbReference type="InterPro" id="IPR011990">
    <property type="entry name" value="TPR-like_helical_dom_sf"/>
</dbReference>